<dbReference type="GO" id="GO:0006313">
    <property type="term" value="P:DNA transposition"/>
    <property type="evidence" value="ECO:0007669"/>
    <property type="project" value="InterPro"/>
</dbReference>
<feature type="domain" description="Transposase IS4-like" evidence="2">
    <location>
        <begin position="12"/>
        <end position="164"/>
    </location>
</feature>
<comment type="caution">
    <text evidence="3">The sequence shown here is derived from an EMBL/GenBank/DDBJ whole genome shotgun (WGS) entry which is preliminary data.</text>
</comment>
<protein>
    <submittedName>
        <fullName evidence="3">Transposase</fullName>
    </submittedName>
</protein>
<evidence type="ECO:0000313" key="4">
    <source>
        <dbReference type="Proteomes" id="UP000538666"/>
    </source>
</evidence>
<dbReference type="InterPro" id="IPR002559">
    <property type="entry name" value="Transposase_11"/>
</dbReference>
<dbReference type="AlphaFoldDB" id="A0A841K3N6"/>
<dbReference type="Proteomes" id="UP000538666">
    <property type="component" value="Unassembled WGS sequence"/>
</dbReference>
<name>A0A841K3N6_9BACT</name>
<sequence length="171" mass="19812">MGRGVPGRQLRSGEKRGSAVGKTKRGKGTKWMVLVDGGGLPLGVRLESASPEEVTLAEATLAEVKVPRPKGRLRTKPKRVIADRAYDSDPLRERLKKRGIDLIVPYRKNSKKRKHEDGRKLRLYKRRWIIERTNAWLGQFRRLLVRHEHLLSTYRAFFYLACLWITLRKCL</sequence>
<dbReference type="GO" id="GO:0003677">
    <property type="term" value="F:DNA binding"/>
    <property type="evidence" value="ECO:0007669"/>
    <property type="project" value="InterPro"/>
</dbReference>
<organism evidence="3 4">
    <name type="scientific">Silvibacterium bohemicum</name>
    <dbReference type="NCBI Taxonomy" id="1577686"/>
    <lineage>
        <taxon>Bacteria</taxon>
        <taxon>Pseudomonadati</taxon>
        <taxon>Acidobacteriota</taxon>
        <taxon>Terriglobia</taxon>
        <taxon>Terriglobales</taxon>
        <taxon>Acidobacteriaceae</taxon>
        <taxon>Silvibacterium</taxon>
    </lineage>
</organism>
<dbReference type="PANTHER" id="PTHR30007:SF1">
    <property type="entry name" value="BLR1914 PROTEIN"/>
    <property type="match status" value="1"/>
</dbReference>
<evidence type="ECO:0000256" key="1">
    <source>
        <dbReference type="SAM" id="MobiDB-lite"/>
    </source>
</evidence>
<dbReference type="Pfam" id="PF01609">
    <property type="entry name" value="DDE_Tnp_1"/>
    <property type="match status" value="1"/>
</dbReference>
<dbReference type="EMBL" id="JACHEK010000013">
    <property type="protein sequence ID" value="MBB6147177.1"/>
    <property type="molecule type" value="Genomic_DNA"/>
</dbReference>
<proteinExistence type="predicted"/>
<dbReference type="NCBIfam" id="NF033580">
    <property type="entry name" value="transpos_IS5_3"/>
    <property type="match status" value="1"/>
</dbReference>
<reference evidence="3 4" key="1">
    <citation type="submission" date="2020-08" db="EMBL/GenBank/DDBJ databases">
        <title>Genomic Encyclopedia of Type Strains, Phase IV (KMG-IV): sequencing the most valuable type-strain genomes for metagenomic binning, comparative biology and taxonomic classification.</title>
        <authorList>
            <person name="Goeker M."/>
        </authorList>
    </citation>
    <scope>NUCLEOTIDE SEQUENCE [LARGE SCALE GENOMIC DNA]</scope>
    <source>
        <strain evidence="3 4">DSM 103733</strain>
    </source>
</reference>
<accession>A0A841K3N6</accession>
<keyword evidence="4" id="KW-1185">Reference proteome</keyword>
<evidence type="ECO:0000313" key="3">
    <source>
        <dbReference type="EMBL" id="MBB6147177.1"/>
    </source>
</evidence>
<feature type="region of interest" description="Disordered" evidence="1">
    <location>
        <begin position="1"/>
        <end position="25"/>
    </location>
</feature>
<gene>
    <name evidence="3" type="ORF">HNQ77_005171</name>
</gene>
<dbReference type="GO" id="GO:0004803">
    <property type="term" value="F:transposase activity"/>
    <property type="evidence" value="ECO:0007669"/>
    <property type="project" value="InterPro"/>
</dbReference>
<evidence type="ECO:0000259" key="2">
    <source>
        <dbReference type="Pfam" id="PF01609"/>
    </source>
</evidence>
<dbReference type="PANTHER" id="PTHR30007">
    <property type="entry name" value="PHP DOMAIN PROTEIN"/>
    <property type="match status" value="1"/>
</dbReference>